<dbReference type="AlphaFoldDB" id="A0AAV5VVD7"/>
<dbReference type="Proteomes" id="UP001432322">
    <property type="component" value="Unassembled WGS sequence"/>
</dbReference>
<gene>
    <name evidence="2" type="ORF">PFISCL1PPCAC_13026</name>
</gene>
<keyword evidence="1" id="KW-0812">Transmembrane</keyword>
<dbReference type="Pfam" id="PF10326">
    <property type="entry name" value="7TM_GPCR_Str"/>
    <property type="match status" value="1"/>
</dbReference>
<feature type="transmembrane region" description="Helical" evidence="1">
    <location>
        <begin position="175"/>
        <end position="201"/>
    </location>
</feature>
<proteinExistence type="predicted"/>
<dbReference type="PANTHER" id="PTHR45907:SF16">
    <property type="entry name" value="SERPENTINE RECEPTOR, CLASS J"/>
    <property type="match status" value="1"/>
</dbReference>
<feature type="non-terminal residue" evidence="2">
    <location>
        <position position="283"/>
    </location>
</feature>
<reference evidence="2" key="1">
    <citation type="submission" date="2023-10" db="EMBL/GenBank/DDBJ databases">
        <title>Genome assembly of Pristionchus species.</title>
        <authorList>
            <person name="Yoshida K."/>
            <person name="Sommer R.J."/>
        </authorList>
    </citation>
    <scope>NUCLEOTIDE SEQUENCE</scope>
    <source>
        <strain evidence="2">RS5133</strain>
    </source>
</reference>
<comment type="caution">
    <text evidence="2">The sequence shown here is derived from an EMBL/GenBank/DDBJ whole genome shotgun (WGS) entry which is preliminary data.</text>
</comment>
<feature type="transmembrane region" description="Helical" evidence="1">
    <location>
        <begin position="261"/>
        <end position="279"/>
    </location>
</feature>
<dbReference type="InterPro" id="IPR019428">
    <property type="entry name" value="7TM_GPCR_serpentine_rcpt_Str"/>
</dbReference>
<evidence type="ECO:0000313" key="3">
    <source>
        <dbReference type="Proteomes" id="UP001432322"/>
    </source>
</evidence>
<evidence type="ECO:0000256" key="1">
    <source>
        <dbReference type="SAM" id="Phobius"/>
    </source>
</evidence>
<name>A0AAV5VVD7_9BILA</name>
<evidence type="ECO:0000313" key="2">
    <source>
        <dbReference type="EMBL" id="GMT21729.1"/>
    </source>
</evidence>
<feature type="non-terminal residue" evidence="2">
    <location>
        <position position="1"/>
    </location>
</feature>
<accession>A0AAV5VVD7</accession>
<feature type="transmembrane region" description="Helical" evidence="1">
    <location>
        <begin position="109"/>
        <end position="127"/>
    </location>
</feature>
<organism evidence="2 3">
    <name type="scientific">Pristionchus fissidentatus</name>
    <dbReference type="NCBI Taxonomy" id="1538716"/>
    <lineage>
        <taxon>Eukaryota</taxon>
        <taxon>Metazoa</taxon>
        <taxon>Ecdysozoa</taxon>
        <taxon>Nematoda</taxon>
        <taxon>Chromadorea</taxon>
        <taxon>Rhabditida</taxon>
        <taxon>Rhabditina</taxon>
        <taxon>Diplogasteromorpha</taxon>
        <taxon>Diplogasteroidea</taxon>
        <taxon>Neodiplogasteridae</taxon>
        <taxon>Pristionchus</taxon>
    </lineage>
</organism>
<keyword evidence="1" id="KW-1133">Transmembrane helix</keyword>
<dbReference type="PANTHER" id="PTHR45907">
    <property type="entry name" value="SERPENTINE RECEPTOR, CLASS J"/>
    <property type="match status" value="1"/>
</dbReference>
<feature type="transmembrane region" description="Helical" evidence="1">
    <location>
        <begin position="69"/>
        <end position="88"/>
    </location>
</feature>
<protein>
    <recommendedName>
        <fullName evidence="4">G protein-coupled receptor</fullName>
    </recommendedName>
</protein>
<dbReference type="InterPro" id="IPR019423">
    <property type="entry name" value="7TM_GPCR_serpentine_rcpt_Srj"/>
</dbReference>
<evidence type="ECO:0008006" key="4">
    <source>
        <dbReference type="Google" id="ProtNLM"/>
    </source>
</evidence>
<sequence length="283" mass="32099">AGVVLNLLLLFAIRRFTNKSLGAYKHLQTIFASFDVFLCILQLAVEPKVVIRQTTFGVVTDTPLKSRRVTSFFCACMAVPFALMNIHFLYRYWSVRRPHLIPLFSDKKFIVFLGALPVGVAAAWYLLCVSGLNGEIDENGTKILSAEYNRRYGKVLWHGWIVMDYWASGFLDGRLLLLMCCFDAIMLAAFTVALTLASLTFFHIKRAEKFSVATQQLQLQLFIVVSAQTFVPLVSVYIPTFCAINFAAFRLPIRYVDTHCMTLLACFPAWNAVIMIGLMKDYR</sequence>
<keyword evidence="1" id="KW-0472">Membrane</keyword>
<feature type="transmembrane region" description="Helical" evidence="1">
    <location>
        <begin position="221"/>
        <end position="249"/>
    </location>
</feature>
<dbReference type="EMBL" id="BTSY01000004">
    <property type="protein sequence ID" value="GMT21729.1"/>
    <property type="molecule type" value="Genomic_DNA"/>
</dbReference>
<dbReference type="SUPFAM" id="SSF81321">
    <property type="entry name" value="Family A G protein-coupled receptor-like"/>
    <property type="match status" value="1"/>
</dbReference>
<keyword evidence="3" id="KW-1185">Reference proteome</keyword>